<feature type="domain" description="GST N-terminal" evidence="11">
    <location>
        <begin position="112"/>
        <end position="190"/>
    </location>
</feature>
<protein>
    <recommendedName>
        <fullName evidence="6">Glutathione-dependent dehydroascorbate reductase</fullName>
        <ecNumber evidence="4">1.20.4.2</ecNumber>
        <ecNumber evidence="2">1.8.5.1</ecNumber>
        <ecNumber evidence="3">2.5.1.18</ecNumber>
    </recommendedName>
    <alternativeName>
        <fullName evidence="7">Monomethylarsonic acid reductase</fullName>
    </alternativeName>
</protein>
<dbReference type="Gene3D" id="1.20.1050.10">
    <property type="match status" value="1"/>
</dbReference>
<dbReference type="STRING" id="51028.A0A0N4V7B1"/>
<evidence type="ECO:0000313" key="13">
    <source>
        <dbReference type="EMBL" id="VDD91034.1"/>
    </source>
</evidence>
<feature type="domain" description="GST C-terminal" evidence="12">
    <location>
        <begin position="195"/>
        <end position="307"/>
    </location>
</feature>
<dbReference type="PANTHER" id="PTHR43968">
    <property type="match status" value="1"/>
</dbReference>
<dbReference type="EC" id="1.20.4.2" evidence="4"/>
<comment type="similarity">
    <text evidence="1">Belongs to the GST superfamily. Omega family.</text>
</comment>
<dbReference type="InterPro" id="IPR036249">
    <property type="entry name" value="Thioredoxin-like_sf"/>
</dbReference>
<dbReference type="PRINTS" id="PR01625">
    <property type="entry name" value="GSTRNSFRASEO"/>
</dbReference>
<dbReference type="GO" id="GO:0005737">
    <property type="term" value="C:cytoplasm"/>
    <property type="evidence" value="ECO:0007669"/>
    <property type="project" value="InterPro"/>
</dbReference>
<evidence type="ECO:0000259" key="11">
    <source>
        <dbReference type="PROSITE" id="PS50404"/>
    </source>
</evidence>
<comment type="catalytic activity">
    <reaction evidence="9">
        <text>methylarsonate + 2 glutathione + H(+) = methylarsonous acid + glutathione disulfide + H2O</text>
        <dbReference type="Rhea" id="RHEA:15969"/>
        <dbReference type="ChEBI" id="CHEBI:15377"/>
        <dbReference type="ChEBI" id="CHEBI:15378"/>
        <dbReference type="ChEBI" id="CHEBI:17826"/>
        <dbReference type="ChEBI" id="CHEBI:33409"/>
        <dbReference type="ChEBI" id="CHEBI:57925"/>
        <dbReference type="ChEBI" id="CHEBI:58297"/>
        <dbReference type="EC" id="1.20.4.2"/>
    </reaction>
</comment>
<dbReference type="PANTHER" id="PTHR43968:SF9">
    <property type="entry name" value="GLUTATHIONE S-TRANSFERASE"/>
    <property type="match status" value="1"/>
</dbReference>
<dbReference type="InterPro" id="IPR004045">
    <property type="entry name" value="Glutathione_S-Trfase_N"/>
</dbReference>
<evidence type="ECO:0000256" key="1">
    <source>
        <dbReference type="ARBA" id="ARBA00011067"/>
    </source>
</evidence>
<dbReference type="EC" id="1.8.5.1" evidence="2"/>
<keyword evidence="14" id="KW-1185">Reference proteome</keyword>
<dbReference type="SFLD" id="SFLDS00019">
    <property type="entry name" value="Glutathione_Transferase_(cytos"/>
    <property type="match status" value="1"/>
</dbReference>
<dbReference type="SUPFAM" id="SSF47616">
    <property type="entry name" value="GST C-terminal domain-like"/>
    <property type="match status" value="1"/>
</dbReference>
<dbReference type="FunFam" id="3.40.30.10:FF:000123">
    <property type="entry name" value="Glutathione transferase o1"/>
    <property type="match status" value="1"/>
</dbReference>
<evidence type="ECO:0000259" key="12">
    <source>
        <dbReference type="PROSITE" id="PS50405"/>
    </source>
</evidence>
<dbReference type="OrthoDB" id="4951845at2759"/>
<comment type="catalytic activity">
    <reaction evidence="8">
        <text>RX + glutathione = an S-substituted glutathione + a halide anion + H(+)</text>
        <dbReference type="Rhea" id="RHEA:16437"/>
        <dbReference type="ChEBI" id="CHEBI:15378"/>
        <dbReference type="ChEBI" id="CHEBI:16042"/>
        <dbReference type="ChEBI" id="CHEBI:17792"/>
        <dbReference type="ChEBI" id="CHEBI:57925"/>
        <dbReference type="ChEBI" id="CHEBI:90779"/>
        <dbReference type="EC" id="2.5.1.18"/>
    </reaction>
</comment>
<dbReference type="GO" id="GO:0006749">
    <property type="term" value="P:glutathione metabolic process"/>
    <property type="evidence" value="ECO:0007669"/>
    <property type="project" value="TreeGrafter"/>
</dbReference>
<dbReference type="PROSITE" id="PS50405">
    <property type="entry name" value="GST_CTER"/>
    <property type="match status" value="1"/>
</dbReference>
<dbReference type="AlphaFoldDB" id="A0A0N4V7B1"/>
<dbReference type="Pfam" id="PF13417">
    <property type="entry name" value="GST_N_3"/>
    <property type="match status" value="1"/>
</dbReference>
<reference evidence="13 14" key="2">
    <citation type="submission" date="2018-10" db="EMBL/GenBank/DDBJ databases">
        <authorList>
            <consortium name="Pathogen Informatics"/>
        </authorList>
    </citation>
    <scope>NUCLEOTIDE SEQUENCE [LARGE SCALE GENOMIC DNA]</scope>
</reference>
<keyword evidence="5" id="KW-0560">Oxidoreductase</keyword>
<evidence type="ECO:0000256" key="9">
    <source>
        <dbReference type="ARBA" id="ARBA00048353"/>
    </source>
</evidence>
<proteinExistence type="inferred from homology"/>
<dbReference type="InterPro" id="IPR040079">
    <property type="entry name" value="Glutathione_S-Trfase"/>
</dbReference>
<evidence type="ECO:0000313" key="14">
    <source>
        <dbReference type="Proteomes" id="UP000274131"/>
    </source>
</evidence>
<dbReference type="SUPFAM" id="SSF52833">
    <property type="entry name" value="Thioredoxin-like"/>
    <property type="match status" value="1"/>
</dbReference>
<evidence type="ECO:0000256" key="7">
    <source>
        <dbReference type="ARBA" id="ARBA00032681"/>
    </source>
</evidence>
<sequence>MRFLSELATIIMGRPGQRGAPMFNDTYATIIPVSNLSTFNSMARIAVPNTVPSINLNLNNPIGSKMNSLPKPPDVQFQQPFTPNPTTVGMNIRGLNSLTLHPGSFEPYAAPGTMRLYSMRFCPYAERAIIYVARKGIPVEVVNVNPEQGPNWFLAKSPLGRVPAFEINGKTVYESTVLAEYLDELFPESSILPKDPYLKAHQKILVERLSPLISAMYQFMSSTNPQQMQETDNSLHAALRNAESLLTDNFYGGRVIGFADIMLWPFLERLELITMNPYTQFRYFPGMHYPKMGAYIARMQRQPEVRP</sequence>
<dbReference type="InterPro" id="IPR005442">
    <property type="entry name" value="GST_omega"/>
</dbReference>
<reference evidence="15" key="1">
    <citation type="submission" date="2017-02" db="UniProtKB">
        <authorList>
            <consortium name="WormBaseParasite"/>
        </authorList>
    </citation>
    <scope>IDENTIFICATION</scope>
</reference>
<evidence type="ECO:0000256" key="8">
    <source>
        <dbReference type="ARBA" id="ARBA00047960"/>
    </source>
</evidence>
<dbReference type="Gene3D" id="3.40.30.10">
    <property type="entry name" value="Glutaredoxin"/>
    <property type="match status" value="1"/>
</dbReference>
<comment type="catalytic activity">
    <reaction evidence="10">
        <text>L-dehydroascorbate + 2 glutathione = glutathione disulfide + L-ascorbate</text>
        <dbReference type="Rhea" id="RHEA:24424"/>
        <dbReference type="ChEBI" id="CHEBI:38290"/>
        <dbReference type="ChEBI" id="CHEBI:57925"/>
        <dbReference type="ChEBI" id="CHEBI:58297"/>
        <dbReference type="ChEBI" id="CHEBI:58539"/>
        <dbReference type="EC" id="1.8.5.1"/>
    </reaction>
</comment>
<evidence type="ECO:0000313" key="15">
    <source>
        <dbReference type="WBParaSite" id="EVEC_0000617401-mRNA-1"/>
    </source>
</evidence>
<name>A0A0N4V7B1_ENTVE</name>
<evidence type="ECO:0000256" key="3">
    <source>
        <dbReference type="ARBA" id="ARBA00012452"/>
    </source>
</evidence>
<evidence type="ECO:0000256" key="6">
    <source>
        <dbReference type="ARBA" id="ARBA00032186"/>
    </source>
</evidence>
<evidence type="ECO:0000256" key="4">
    <source>
        <dbReference type="ARBA" id="ARBA00013060"/>
    </source>
</evidence>
<gene>
    <name evidence="13" type="ORF">EVEC_LOCUS5785</name>
</gene>
<dbReference type="EC" id="2.5.1.18" evidence="3"/>
<dbReference type="InterPro" id="IPR050983">
    <property type="entry name" value="GST_Omega/HSP26"/>
</dbReference>
<dbReference type="Proteomes" id="UP000274131">
    <property type="component" value="Unassembled WGS sequence"/>
</dbReference>
<dbReference type="GO" id="GO:0045174">
    <property type="term" value="F:glutathione dehydrogenase (ascorbate) activity"/>
    <property type="evidence" value="ECO:0007669"/>
    <property type="project" value="UniProtKB-EC"/>
</dbReference>
<dbReference type="SFLD" id="SFLDG00358">
    <property type="entry name" value="Main_(cytGST)"/>
    <property type="match status" value="1"/>
</dbReference>
<accession>A0A0N4V7B1</accession>
<evidence type="ECO:0000256" key="2">
    <source>
        <dbReference type="ARBA" id="ARBA00012436"/>
    </source>
</evidence>
<dbReference type="WBParaSite" id="EVEC_0000617401-mRNA-1">
    <property type="protein sequence ID" value="EVEC_0000617401-mRNA-1"/>
    <property type="gene ID" value="EVEC_0000617401"/>
</dbReference>
<organism evidence="15">
    <name type="scientific">Enterobius vermicularis</name>
    <name type="common">Human pinworm</name>
    <dbReference type="NCBI Taxonomy" id="51028"/>
    <lineage>
        <taxon>Eukaryota</taxon>
        <taxon>Metazoa</taxon>
        <taxon>Ecdysozoa</taxon>
        <taxon>Nematoda</taxon>
        <taxon>Chromadorea</taxon>
        <taxon>Rhabditida</taxon>
        <taxon>Spirurina</taxon>
        <taxon>Oxyuridomorpha</taxon>
        <taxon>Oxyuroidea</taxon>
        <taxon>Oxyuridae</taxon>
        <taxon>Enterobius</taxon>
    </lineage>
</organism>
<dbReference type="PROSITE" id="PS50404">
    <property type="entry name" value="GST_NTER"/>
    <property type="match status" value="1"/>
</dbReference>
<dbReference type="InterPro" id="IPR036282">
    <property type="entry name" value="Glutathione-S-Trfase_C_sf"/>
</dbReference>
<evidence type="ECO:0000256" key="5">
    <source>
        <dbReference type="ARBA" id="ARBA00023002"/>
    </source>
</evidence>
<evidence type="ECO:0000256" key="10">
    <source>
        <dbReference type="ARBA" id="ARBA00049544"/>
    </source>
</evidence>
<dbReference type="EMBL" id="UXUI01008269">
    <property type="protein sequence ID" value="VDD91034.1"/>
    <property type="molecule type" value="Genomic_DNA"/>
</dbReference>
<dbReference type="Pfam" id="PF13410">
    <property type="entry name" value="GST_C_2"/>
    <property type="match status" value="1"/>
</dbReference>
<dbReference type="GO" id="GO:0050610">
    <property type="term" value="F:methylarsonate reductase activity"/>
    <property type="evidence" value="ECO:0007669"/>
    <property type="project" value="UniProtKB-EC"/>
</dbReference>
<dbReference type="FunFam" id="1.20.1050.10:FF:000009">
    <property type="entry name" value="Glutathione S-transferase omega-1"/>
    <property type="match status" value="1"/>
</dbReference>
<dbReference type="GO" id="GO:0004364">
    <property type="term" value="F:glutathione transferase activity"/>
    <property type="evidence" value="ECO:0007669"/>
    <property type="project" value="UniProtKB-EC"/>
</dbReference>
<dbReference type="InterPro" id="IPR010987">
    <property type="entry name" value="Glutathione-S-Trfase_C-like"/>
</dbReference>